<dbReference type="GO" id="GO:0022625">
    <property type="term" value="C:cytosolic large ribosomal subunit"/>
    <property type="evidence" value="ECO:0007669"/>
    <property type="project" value="InterPro"/>
</dbReference>
<evidence type="ECO:0000256" key="3">
    <source>
        <dbReference type="ARBA" id="ARBA00022884"/>
    </source>
</evidence>
<keyword evidence="10" id="KW-1185">Reference proteome</keyword>
<keyword evidence="3 6" id="KW-0694">RNA-binding</keyword>
<dbReference type="AlphaFoldDB" id="A0AA37F9V3"/>
<dbReference type="InterPro" id="IPR039547">
    <property type="entry name" value="Ribosomal_eL19"/>
</dbReference>
<dbReference type="HAMAP" id="MF_01475">
    <property type="entry name" value="Ribosomal_eL19"/>
    <property type="match status" value="1"/>
</dbReference>
<evidence type="ECO:0000256" key="5">
    <source>
        <dbReference type="ARBA" id="ARBA00023274"/>
    </source>
</evidence>
<dbReference type="NCBIfam" id="NF006343">
    <property type="entry name" value="PRK08570.1"/>
    <property type="match status" value="1"/>
</dbReference>
<proteinExistence type="inferred from homology"/>
<sequence>MSMKMETAKRLAAEEFKSGVSRVWIDTNSTEEVLEAASREDIRQLIERNVIQLKQKKGNSKGRFKKRLKQLSKGRRRGEGSIRGTKYARFPRKERWIKTIRPLREELRNLRDRGSIDRKTYRRFYRIIKGGSIKSRAQLVAQIKSQGLLKGGE</sequence>
<feature type="compositionally biased region" description="Basic residues" evidence="7">
    <location>
        <begin position="56"/>
        <end position="76"/>
    </location>
</feature>
<dbReference type="PANTHER" id="PTHR10722">
    <property type="entry name" value="60S RIBOSOMAL PROTEIN L19"/>
    <property type="match status" value="1"/>
</dbReference>
<dbReference type="InterPro" id="IPR035970">
    <property type="entry name" value="60S_ribosomal_eL19_sf"/>
</dbReference>
<dbReference type="InterPro" id="IPR000196">
    <property type="entry name" value="Ribosomal_eL19_dom"/>
</dbReference>
<dbReference type="Pfam" id="PF01280">
    <property type="entry name" value="Ribosomal_L19e"/>
    <property type="match status" value="1"/>
</dbReference>
<feature type="domain" description="Large ribosomal subunit protein eL19" evidence="8">
    <location>
        <begin position="4"/>
        <end position="147"/>
    </location>
</feature>
<dbReference type="InterPro" id="IPR033936">
    <property type="entry name" value="Ribosomal_eL19_arc"/>
</dbReference>
<feature type="region of interest" description="Disordered" evidence="7">
    <location>
        <begin position="56"/>
        <end position="84"/>
    </location>
</feature>
<accession>A0AA37F9V3</accession>
<dbReference type="Proteomes" id="UP000632195">
    <property type="component" value="Unassembled WGS sequence"/>
</dbReference>
<dbReference type="EMBL" id="BMNY01000001">
    <property type="protein sequence ID" value="GGM72075.1"/>
    <property type="molecule type" value="Genomic_DNA"/>
</dbReference>
<organism evidence="9 10">
    <name type="scientific">Thermogymnomonas acidicola</name>
    <dbReference type="NCBI Taxonomy" id="399579"/>
    <lineage>
        <taxon>Archaea</taxon>
        <taxon>Methanobacteriati</taxon>
        <taxon>Thermoplasmatota</taxon>
        <taxon>Thermoplasmata</taxon>
        <taxon>Thermoplasmatales</taxon>
        <taxon>Thermogymnomonas</taxon>
    </lineage>
</organism>
<dbReference type="CDD" id="cd01418">
    <property type="entry name" value="Ribosomal_L19e_A"/>
    <property type="match status" value="1"/>
</dbReference>
<dbReference type="GO" id="GO:0006412">
    <property type="term" value="P:translation"/>
    <property type="evidence" value="ECO:0007669"/>
    <property type="project" value="UniProtKB-UniRule"/>
</dbReference>
<evidence type="ECO:0000256" key="6">
    <source>
        <dbReference type="HAMAP-Rule" id="MF_01475"/>
    </source>
</evidence>
<dbReference type="Gene3D" id="1.10.1200.240">
    <property type="match status" value="1"/>
</dbReference>
<name>A0AA37F9V3_9ARCH</name>
<dbReference type="SUPFAM" id="SSF48140">
    <property type="entry name" value="Ribosomal protein L19 (L19e)"/>
    <property type="match status" value="1"/>
</dbReference>
<evidence type="ECO:0000313" key="10">
    <source>
        <dbReference type="Proteomes" id="UP000632195"/>
    </source>
</evidence>
<dbReference type="Gene3D" id="1.10.1650.10">
    <property type="match status" value="1"/>
</dbReference>
<evidence type="ECO:0000259" key="8">
    <source>
        <dbReference type="SMART" id="SM01416"/>
    </source>
</evidence>
<keyword evidence="5 6" id="KW-0687">Ribonucleoprotein</keyword>
<keyword evidence="4 6" id="KW-0689">Ribosomal protein</keyword>
<evidence type="ECO:0000313" key="9">
    <source>
        <dbReference type="EMBL" id="GGM72075.1"/>
    </source>
</evidence>
<comment type="subunit">
    <text evidence="6">Part of the 50S ribosomal subunit.</text>
</comment>
<dbReference type="InterPro" id="IPR015972">
    <property type="entry name" value="Ribosomal_eL19_dom1"/>
</dbReference>
<dbReference type="InterPro" id="IPR057259">
    <property type="entry name" value="Ribosomal_L19e"/>
</dbReference>
<dbReference type="GO" id="GO:0003735">
    <property type="term" value="F:structural constituent of ribosome"/>
    <property type="evidence" value="ECO:0007669"/>
    <property type="project" value="InterPro"/>
</dbReference>
<dbReference type="SMART" id="SM01416">
    <property type="entry name" value="Ribosomal_L19e"/>
    <property type="match status" value="1"/>
</dbReference>
<evidence type="ECO:0000256" key="4">
    <source>
        <dbReference type="ARBA" id="ARBA00022980"/>
    </source>
</evidence>
<comment type="caution">
    <text evidence="9">The sequence shown here is derived from an EMBL/GenBank/DDBJ whole genome shotgun (WGS) entry which is preliminary data.</text>
</comment>
<protein>
    <recommendedName>
        <fullName evidence="6">Large ribosomal subunit protein eL19</fullName>
    </recommendedName>
</protein>
<evidence type="ECO:0000256" key="1">
    <source>
        <dbReference type="ARBA" id="ARBA00011082"/>
    </source>
</evidence>
<keyword evidence="2 6" id="KW-0699">rRNA-binding</keyword>
<comment type="function">
    <text evidence="6">Binds to the 23S rRNA.</text>
</comment>
<comment type="similarity">
    <text evidence="1 6">Belongs to the eukaryotic ribosomal protein eL19 family.</text>
</comment>
<gene>
    <name evidence="6" type="primary">rpl19e</name>
    <name evidence="9" type="ORF">GCM10007108_07770</name>
</gene>
<dbReference type="Pfam" id="PF25476">
    <property type="entry name" value="Ribosomal_L19e_C"/>
    <property type="match status" value="1"/>
</dbReference>
<reference evidence="9" key="1">
    <citation type="journal article" date="2014" name="Int. J. Syst. Evol. Microbiol.">
        <title>Complete genome sequence of Corynebacterium casei LMG S-19264T (=DSM 44701T), isolated from a smear-ripened cheese.</title>
        <authorList>
            <consortium name="US DOE Joint Genome Institute (JGI-PGF)"/>
            <person name="Walter F."/>
            <person name="Albersmeier A."/>
            <person name="Kalinowski J."/>
            <person name="Ruckert C."/>
        </authorList>
    </citation>
    <scope>NUCLEOTIDE SEQUENCE</scope>
    <source>
        <strain evidence="9">JCM 13583</strain>
    </source>
</reference>
<evidence type="ECO:0000256" key="2">
    <source>
        <dbReference type="ARBA" id="ARBA00022730"/>
    </source>
</evidence>
<dbReference type="GO" id="GO:0070180">
    <property type="term" value="F:large ribosomal subunit rRNA binding"/>
    <property type="evidence" value="ECO:0007669"/>
    <property type="project" value="UniProtKB-UniRule"/>
</dbReference>
<dbReference type="InterPro" id="IPR057260">
    <property type="entry name" value="Ribosomal_L19e_C"/>
</dbReference>
<reference evidence="9" key="2">
    <citation type="submission" date="2022-09" db="EMBL/GenBank/DDBJ databases">
        <authorList>
            <person name="Sun Q."/>
            <person name="Ohkuma M."/>
        </authorList>
    </citation>
    <scope>NUCLEOTIDE SEQUENCE</scope>
    <source>
        <strain evidence="9">JCM 13583</strain>
    </source>
</reference>
<evidence type="ECO:0000256" key="7">
    <source>
        <dbReference type="SAM" id="MobiDB-lite"/>
    </source>
</evidence>